<comment type="caution">
    <text evidence="1">The sequence shown here is derived from an EMBL/GenBank/DDBJ whole genome shotgun (WGS) entry which is preliminary data.</text>
</comment>
<reference evidence="1 2" key="1">
    <citation type="submission" date="2017-06" db="EMBL/GenBank/DDBJ databases">
        <title>Raineya orbicola gen. nov., sp. nov. a slightly thermophilic bacterium of the phylum Bacteroidetes and the description of Raineyaceae fam. nov.</title>
        <authorList>
            <person name="Albuquerque L."/>
            <person name="Polonia A.R.M."/>
            <person name="Barroso C."/>
            <person name="Froufe H.J.C."/>
            <person name="Lage O."/>
            <person name="Lobo-Da-Cunha A."/>
            <person name="Egas C."/>
            <person name="Da Costa M.S."/>
        </authorList>
    </citation>
    <scope>NUCLEOTIDE SEQUENCE [LARGE SCALE GENOMIC DNA]</scope>
    <source>
        <strain evidence="1 2">SPSPC-11</strain>
    </source>
</reference>
<name>A0A2N3IHG0_9BACT</name>
<gene>
    <name evidence="1" type="ORF">Rain11_1186</name>
</gene>
<keyword evidence="2" id="KW-1185">Reference proteome</keyword>
<dbReference type="Proteomes" id="UP000233387">
    <property type="component" value="Unassembled WGS sequence"/>
</dbReference>
<protein>
    <submittedName>
        <fullName evidence="1">Uncharacterized protein</fullName>
    </submittedName>
</protein>
<dbReference type="Pfam" id="PF16148">
    <property type="entry name" value="DUF4856"/>
    <property type="match status" value="1"/>
</dbReference>
<dbReference type="InterPro" id="IPR032331">
    <property type="entry name" value="DUF4856"/>
</dbReference>
<dbReference type="AlphaFoldDB" id="A0A2N3IHG0"/>
<dbReference type="RefSeq" id="WP_101358454.1">
    <property type="nucleotide sequence ID" value="NZ_NKXO01000016.1"/>
</dbReference>
<organism evidence="1 2">
    <name type="scientific">Raineya orbicola</name>
    <dbReference type="NCBI Taxonomy" id="2016530"/>
    <lineage>
        <taxon>Bacteria</taxon>
        <taxon>Pseudomonadati</taxon>
        <taxon>Bacteroidota</taxon>
        <taxon>Cytophagia</taxon>
        <taxon>Cytophagales</taxon>
        <taxon>Raineyaceae</taxon>
        <taxon>Raineya</taxon>
    </lineage>
</organism>
<evidence type="ECO:0000313" key="1">
    <source>
        <dbReference type="EMBL" id="PKQ69731.1"/>
    </source>
</evidence>
<proteinExistence type="predicted"/>
<accession>A0A2N3IHG0</accession>
<evidence type="ECO:0000313" key="2">
    <source>
        <dbReference type="Proteomes" id="UP000233387"/>
    </source>
</evidence>
<dbReference type="OrthoDB" id="5498726at2"/>
<dbReference type="EMBL" id="NKXO01000016">
    <property type="protein sequence ID" value="PKQ69731.1"/>
    <property type="molecule type" value="Genomic_DNA"/>
</dbReference>
<sequence length="377" mass="40998">MIRITYLFAFALLVWASCKKKESPRPDLVIPSTYDGVNFDANSSVQTNILNQLATLTQEAQKGRNPSVSVAKSALDNLFNAGNPSLANTITPYYKGRLEGTGGWFDELAKASGQGSYTPAPPTGQGGVLGGYLFDENGLEIEQLIEKGQFGATLYKHALDLINAGNFTEATADQLVAIFGATPNFSNSGSNNVPANVRDRFAANYAARRSDINDNNSLYVQIKKQFIKLQAAIKAGTAYNKERDDAIAEIKLLWEKAIAATAINYCHSVIATLSQTNPTDAQKGSALHALGEAIGFIHGFRTIPQNQKKITDAQIDEILTLFNAPYNATPTCYLFVTDAVNQLPKLQQAISKLQNIYGFTNAEIESFKNNWVALQGR</sequence>
<dbReference type="PROSITE" id="PS51257">
    <property type="entry name" value="PROKAR_LIPOPROTEIN"/>
    <property type="match status" value="1"/>
</dbReference>